<protein>
    <submittedName>
        <fullName evidence="3">Uncharacterized protein</fullName>
    </submittedName>
</protein>
<accession>A0A8H9FSZ6</accession>
<comment type="caution">
    <text evidence="3">The sequence shown here is derived from an EMBL/GenBank/DDBJ whole genome shotgun (WGS) entry which is preliminary data.</text>
</comment>
<sequence length="314" mass="32731">MNDQVLSDLTRLASMLVAYTVVALVIVLVMRRRGPVWASSASNASLLALTLTFVVPAFFAAPGGMARPFVATAPVALMAQCTAVAVTTALGSRLSRLPAAGDVRTAKIAPRRLFVARVPHQRSAALASAVIAFAAMTAASLMATGGTSLVRGDDGGQGVSGGFPGWPTMLPAGCAALVLAACSWWALREIHDRPRIADPLDTQLRARDASRVLRASAFGFAVTGSAVLFSIGAHMNEVSQLFRIESETAPRSPWDFYQWTAFALYVPAIALLLVALGALAGSVGSREELDEATRPAENGSGADALGRLEAGKRA</sequence>
<feature type="region of interest" description="Disordered" evidence="1">
    <location>
        <begin position="290"/>
        <end position="314"/>
    </location>
</feature>
<feature type="transmembrane region" description="Helical" evidence="2">
    <location>
        <begin position="124"/>
        <end position="145"/>
    </location>
</feature>
<dbReference type="EMBL" id="BMEA01000002">
    <property type="protein sequence ID" value="GGB80588.1"/>
    <property type="molecule type" value="Genomic_DNA"/>
</dbReference>
<dbReference type="AlphaFoldDB" id="A0A8H9FSZ6"/>
<keyword evidence="2" id="KW-1133">Transmembrane helix</keyword>
<proteinExistence type="predicted"/>
<evidence type="ECO:0000313" key="4">
    <source>
        <dbReference type="Proteomes" id="UP000628079"/>
    </source>
</evidence>
<evidence type="ECO:0000256" key="1">
    <source>
        <dbReference type="SAM" id="MobiDB-lite"/>
    </source>
</evidence>
<gene>
    <name evidence="3" type="ORF">GCM10011314_20250</name>
</gene>
<organism evidence="3 4">
    <name type="scientific">Knoellia flava</name>
    <dbReference type="NCBI Taxonomy" id="913969"/>
    <lineage>
        <taxon>Bacteria</taxon>
        <taxon>Bacillati</taxon>
        <taxon>Actinomycetota</taxon>
        <taxon>Actinomycetes</taxon>
        <taxon>Micrococcales</taxon>
        <taxon>Intrasporangiaceae</taxon>
        <taxon>Knoellia</taxon>
    </lineage>
</organism>
<feature type="transmembrane region" description="Helical" evidence="2">
    <location>
        <begin position="215"/>
        <end position="236"/>
    </location>
</feature>
<feature type="transmembrane region" description="Helical" evidence="2">
    <location>
        <begin position="69"/>
        <end position="90"/>
    </location>
</feature>
<reference evidence="3" key="1">
    <citation type="journal article" date="2014" name="Int. J. Syst. Evol. Microbiol.">
        <title>Complete genome sequence of Corynebacterium casei LMG S-19264T (=DSM 44701T), isolated from a smear-ripened cheese.</title>
        <authorList>
            <consortium name="US DOE Joint Genome Institute (JGI-PGF)"/>
            <person name="Walter F."/>
            <person name="Albersmeier A."/>
            <person name="Kalinowski J."/>
            <person name="Ruckert C."/>
        </authorList>
    </citation>
    <scope>NUCLEOTIDE SEQUENCE</scope>
    <source>
        <strain evidence="3">CGMCC 1.10749</strain>
    </source>
</reference>
<feature type="transmembrane region" description="Helical" evidence="2">
    <location>
        <begin position="256"/>
        <end position="279"/>
    </location>
</feature>
<dbReference type="RefSeq" id="WP_035945411.1">
    <property type="nucleotide sequence ID" value="NZ_BMEA01000002.1"/>
</dbReference>
<evidence type="ECO:0000256" key="2">
    <source>
        <dbReference type="SAM" id="Phobius"/>
    </source>
</evidence>
<evidence type="ECO:0000313" key="3">
    <source>
        <dbReference type="EMBL" id="GGB80588.1"/>
    </source>
</evidence>
<dbReference type="Proteomes" id="UP000628079">
    <property type="component" value="Unassembled WGS sequence"/>
</dbReference>
<name>A0A8H9FSZ6_9MICO</name>
<keyword evidence="2" id="KW-0472">Membrane</keyword>
<feature type="transmembrane region" description="Helical" evidence="2">
    <location>
        <begin position="165"/>
        <end position="187"/>
    </location>
</feature>
<feature type="transmembrane region" description="Helical" evidence="2">
    <location>
        <begin position="42"/>
        <end position="63"/>
    </location>
</feature>
<reference evidence="3" key="2">
    <citation type="submission" date="2020-09" db="EMBL/GenBank/DDBJ databases">
        <authorList>
            <person name="Sun Q."/>
            <person name="Zhou Y."/>
        </authorList>
    </citation>
    <scope>NUCLEOTIDE SEQUENCE</scope>
    <source>
        <strain evidence="3">CGMCC 1.10749</strain>
    </source>
</reference>
<feature type="transmembrane region" description="Helical" evidence="2">
    <location>
        <begin position="12"/>
        <end position="30"/>
    </location>
</feature>
<keyword evidence="2" id="KW-0812">Transmembrane</keyword>